<dbReference type="Proteomes" id="UP001596422">
    <property type="component" value="Unassembled WGS sequence"/>
</dbReference>
<proteinExistence type="predicted"/>
<evidence type="ECO:0000313" key="2">
    <source>
        <dbReference type="EMBL" id="MFC6670396.1"/>
    </source>
</evidence>
<dbReference type="InterPro" id="IPR036866">
    <property type="entry name" value="RibonucZ/Hydroxyglut_hydro"/>
</dbReference>
<dbReference type="SUPFAM" id="SSF56281">
    <property type="entry name" value="Metallo-hydrolase/oxidoreductase"/>
    <property type="match status" value="1"/>
</dbReference>
<dbReference type="RefSeq" id="WP_379908898.1">
    <property type="nucleotide sequence ID" value="NZ_JBHSWE010000001.1"/>
</dbReference>
<evidence type="ECO:0000313" key="3">
    <source>
        <dbReference type="Proteomes" id="UP001596422"/>
    </source>
</evidence>
<feature type="domain" description="Metallo-beta-lactamase" evidence="1">
    <location>
        <begin position="233"/>
        <end position="308"/>
    </location>
</feature>
<dbReference type="PANTHER" id="PTHR46018">
    <property type="entry name" value="ZINC PHOSPHODIESTERASE ELAC PROTEIN 1"/>
    <property type="match status" value="1"/>
</dbReference>
<accession>A0ABW1ZYU5</accession>
<evidence type="ECO:0000259" key="1">
    <source>
        <dbReference type="Pfam" id="PF12706"/>
    </source>
</evidence>
<dbReference type="InterPro" id="IPR001279">
    <property type="entry name" value="Metallo-B-lactamas"/>
</dbReference>
<protein>
    <submittedName>
        <fullName evidence="2">MBL fold metallo-hydrolase</fullName>
    </submittedName>
</protein>
<name>A0ABW1ZYU5_9GAMM</name>
<gene>
    <name evidence="2" type="ORF">ACFQDL_10090</name>
</gene>
<dbReference type="EMBL" id="JBHSWE010000001">
    <property type="protein sequence ID" value="MFC6670396.1"/>
    <property type="molecule type" value="Genomic_DNA"/>
</dbReference>
<dbReference type="Pfam" id="PF12706">
    <property type="entry name" value="Lactamase_B_2"/>
    <property type="match status" value="1"/>
</dbReference>
<reference evidence="3" key="1">
    <citation type="journal article" date="2019" name="Int. J. Syst. Evol. Microbiol.">
        <title>The Global Catalogue of Microorganisms (GCM) 10K type strain sequencing project: providing services to taxonomists for standard genome sequencing and annotation.</title>
        <authorList>
            <consortium name="The Broad Institute Genomics Platform"/>
            <consortium name="The Broad Institute Genome Sequencing Center for Infectious Disease"/>
            <person name="Wu L."/>
            <person name="Ma J."/>
        </authorList>
    </citation>
    <scope>NUCLEOTIDE SEQUENCE [LARGE SCALE GENOMIC DNA]</scope>
    <source>
        <strain evidence="3">NBRC 111756</strain>
    </source>
</reference>
<organism evidence="2 3">
    <name type="scientific">Marinobacterium aestuariivivens</name>
    <dbReference type="NCBI Taxonomy" id="1698799"/>
    <lineage>
        <taxon>Bacteria</taxon>
        <taxon>Pseudomonadati</taxon>
        <taxon>Pseudomonadota</taxon>
        <taxon>Gammaproteobacteria</taxon>
        <taxon>Oceanospirillales</taxon>
        <taxon>Oceanospirillaceae</taxon>
        <taxon>Marinobacterium</taxon>
    </lineage>
</organism>
<dbReference type="PANTHER" id="PTHR46018:SF7">
    <property type="entry name" value="RIBONUCLEASE Z"/>
    <property type="match status" value="1"/>
</dbReference>
<sequence length="337" mass="37591">MPCRERPQPLDAELINGVFGDPLLLLSVQQSRRYLLFDLGDTRNLPLRCAHRVTDVFVSHAHLDHIGGFIGLLRARLGTDNSLCRFYGPPGLSGHIAGMLRGMLWDRIGDRGPIFDIHEWHGGRLLRYRLQAGIESPQRLADRPIENGILLVDEDFRIRATELDHGTPVLAYAFEPAPGWQMDKKALERSGLPPGPWLGQLVEANRGGKPDRQLQLPDGRRLEAGPLAERLLVARPVAGLVYATDLADTPDNRRRLIELAGGADTLFCEATFAQADERRARAHSHLTTRACGEIAAAAGVRQLVPFHFSKRYEGREEMLYDEIGRALNDTVIELVKM</sequence>
<keyword evidence="3" id="KW-1185">Reference proteome</keyword>
<dbReference type="Gene3D" id="3.60.15.10">
    <property type="entry name" value="Ribonuclease Z/Hydroxyacylglutathione hydrolase-like"/>
    <property type="match status" value="1"/>
</dbReference>
<comment type="caution">
    <text evidence="2">The sequence shown here is derived from an EMBL/GenBank/DDBJ whole genome shotgun (WGS) entry which is preliminary data.</text>
</comment>